<accession>A0ABU6T569</accession>
<gene>
    <name evidence="1" type="ORF">PIB30_009958</name>
</gene>
<protein>
    <submittedName>
        <fullName evidence="1">Uncharacterized protein</fullName>
    </submittedName>
</protein>
<dbReference type="EMBL" id="JASCZI010090644">
    <property type="protein sequence ID" value="MED6143886.1"/>
    <property type="molecule type" value="Genomic_DNA"/>
</dbReference>
<evidence type="ECO:0000313" key="1">
    <source>
        <dbReference type="EMBL" id="MED6143886.1"/>
    </source>
</evidence>
<keyword evidence="2" id="KW-1185">Reference proteome</keyword>
<proteinExistence type="predicted"/>
<comment type="caution">
    <text evidence="1">The sequence shown here is derived from an EMBL/GenBank/DDBJ whole genome shotgun (WGS) entry which is preliminary data.</text>
</comment>
<name>A0ABU6T569_9FABA</name>
<sequence>MVCMPIRDSKGIRRPGGHGPLDTGGSFSQVRMQGFIKKRTHGGSFCYQSISPGNKEERVTFIRWLNCHPGTTALFGFNFKQLQHRSTSVGLGFWVELYYHCGEP</sequence>
<reference evidence="1 2" key="1">
    <citation type="journal article" date="2023" name="Plants (Basel)">
        <title>Bridging the Gap: Combining Genomics and Transcriptomics Approaches to Understand Stylosanthes scabra, an Orphan Legume from the Brazilian Caatinga.</title>
        <authorList>
            <person name="Ferreira-Neto J.R.C."/>
            <person name="da Silva M.D."/>
            <person name="Binneck E."/>
            <person name="de Melo N.F."/>
            <person name="da Silva R.H."/>
            <person name="de Melo A.L.T.M."/>
            <person name="Pandolfi V."/>
            <person name="Bustamante F.O."/>
            <person name="Brasileiro-Vidal A.C."/>
            <person name="Benko-Iseppon A.M."/>
        </authorList>
    </citation>
    <scope>NUCLEOTIDE SEQUENCE [LARGE SCALE GENOMIC DNA]</scope>
    <source>
        <tissue evidence="1">Leaves</tissue>
    </source>
</reference>
<dbReference type="Proteomes" id="UP001341840">
    <property type="component" value="Unassembled WGS sequence"/>
</dbReference>
<evidence type="ECO:0000313" key="2">
    <source>
        <dbReference type="Proteomes" id="UP001341840"/>
    </source>
</evidence>
<organism evidence="1 2">
    <name type="scientific">Stylosanthes scabra</name>
    <dbReference type="NCBI Taxonomy" id="79078"/>
    <lineage>
        <taxon>Eukaryota</taxon>
        <taxon>Viridiplantae</taxon>
        <taxon>Streptophyta</taxon>
        <taxon>Embryophyta</taxon>
        <taxon>Tracheophyta</taxon>
        <taxon>Spermatophyta</taxon>
        <taxon>Magnoliopsida</taxon>
        <taxon>eudicotyledons</taxon>
        <taxon>Gunneridae</taxon>
        <taxon>Pentapetalae</taxon>
        <taxon>rosids</taxon>
        <taxon>fabids</taxon>
        <taxon>Fabales</taxon>
        <taxon>Fabaceae</taxon>
        <taxon>Papilionoideae</taxon>
        <taxon>50 kb inversion clade</taxon>
        <taxon>dalbergioids sensu lato</taxon>
        <taxon>Dalbergieae</taxon>
        <taxon>Pterocarpus clade</taxon>
        <taxon>Stylosanthes</taxon>
    </lineage>
</organism>